<gene>
    <name evidence="8" type="ORF">VFPPC_06837</name>
</gene>
<evidence type="ECO:0000256" key="4">
    <source>
        <dbReference type="ARBA" id="ARBA00023163"/>
    </source>
</evidence>
<feature type="compositionally biased region" description="Low complexity" evidence="6">
    <location>
        <begin position="55"/>
        <end position="67"/>
    </location>
</feature>
<dbReference type="GO" id="GO:0008270">
    <property type="term" value="F:zinc ion binding"/>
    <property type="evidence" value="ECO:0007669"/>
    <property type="project" value="InterPro"/>
</dbReference>
<dbReference type="OrthoDB" id="2943660at2759"/>
<dbReference type="AlphaFoldDB" id="A0A179F6K9"/>
<dbReference type="InterPro" id="IPR001138">
    <property type="entry name" value="Zn2Cys6_DnaBD"/>
</dbReference>
<dbReference type="SUPFAM" id="SSF57701">
    <property type="entry name" value="Zn2/Cys6 DNA-binding domain"/>
    <property type="match status" value="1"/>
</dbReference>
<evidence type="ECO:0000259" key="7">
    <source>
        <dbReference type="PROSITE" id="PS50048"/>
    </source>
</evidence>
<feature type="region of interest" description="Disordered" evidence="6">
    <location>
        <begin position="44"/>
        <end position="85"/>
    </location>
</feature>
<dbReference type="GO" id="GO:0045122">
    <property type="term" value="P:aflatoxin biosynthetic process"/>
    <property type="evidence" value="ECO:0007669"/>
    <property type="project" value="InterPro"/>
</dbReference>
<dbReference type="InterPro" id="IPR013700">
    <property type="entry name" value="AflR"/>
</dbReference>
<dbReference type="InterPro" id="IPR050675">
    <property type="entry name" value="OAF3"/>
</dbReference>
<name>A0A179F6K9_METCM</name>
<dbReference type="Gene3D" id="4.10.240.10">
    <property type="entry name" value="Zn(2)-C6 fungal-type DNA-binding domain"/>
    <property type="match status" value="1"/>
</dbReference>
<dbReference type="InterPro" id="IPR036864">
    <property type="entry name" value="Zn2-C6_fun-type_DNA-bd_sf"/>
</dbReference>
<reference evidence="8 9" key="1">
    <citation type="journal article" date="2016" name="PLoS Pathog.">
        <title>Biosynthesis of antibiotic leucinostatins in bio-control fungus Purpureocillium lilacinum and their inhibition on phytophthora revealed by genome mining.</title>
        <authorList>
            <person name="Wang G."/>
            <person name="Liu Z."/>
            <person name="Lin R."/>
            <person name="Li E."/>
            <person name="Mao Z."/>
            <person name="Ling J."/>
            <person name="Yang Y."/>
            <person name="Yin W.B."/>
            <person name="Xie B."/>
        </authorList>
    </citation>
    <scope>NUCLEOTIDE SEQUENCE [LARGE SCALE GENOMIC DNA]</scope>
    <source>
        <strain evidence="8">170</strain>
    </source>
</reference>
<feature type="domain" description="Zn(2)-C6 fungal-type" evidence="7">
    <location>
        <begin position="7"/>
        <end position="37"/>
    </location>
</feature>
<accession>A0A179F6K9</accession>
<dbReference type="EMBL" id="LSBJ02000008">
    <property type="protein sequence ID" value="OAQ60739.1"/>
    <property type="molecule type" value="Genomic_DNA"/>
</dbReference>
<dbReference type="GO" id="GO:0000981">
    <property type="term" value="F:DNA-binding transcription factor activity, RNA polymerase II-specific"/>
    <property type="evidence" value="ECO:0007669"/>
    <property type="project" value="InterPro"/>
</dbReference>
<dbReference type="PROSITE" id="PS00463">
    <property type="entry name" value="ZN2_CY6_FUNGAL_1"/>
    <property type="match status" value="1"/>
</dbReference>
<sequence>MSKIRDSCHSCAVSKVRCPKEKPSCSRCEKRGMVCEYFATKRPGRKRDPTRLHHSASTSDTSSIASASHHDARESEISTDLQSLAQPDQIVVSPTASGGFSVPSAMTQDVTTLMEDFADISTPLEPSAWPKASEMDIDGDFTHLLTPPIDFSEMEPMHFEFPSLGEGQDDIAELLITNDVDAQSLSAKSFHYMASSVSSLPSSDGQLLMEHSPQSSPVCSCTAEALGLMSRLFSTESLRSSSEPASPQKQAAISGINQSTHNEFSTQTIILQNKQSIEVVSRILQCSCADDGHLMTMISIIVFKILELYSQAARQKQGAAKYSHWSNTSTTGNLMRTSGLDQFGCSDDNDRRITTQLIMSELHRVRQLLNQLTIRRNTRGAQETFGMNLSCLGNWQGTLSPHDDWMNASFSGSTLGQIEVDLRRCLTTLSREIIHVLRES</sequence>
<dbReference type="PROSITE" id="PS50048">
    <property type="entry name" value="ZN2_CY6_FUNGAL_2"/>
    <property type="match status" value="1"/>
</dbReference>
<dbReference type="GeneID" id="28849799"/>
<keyword evidence="5" id="KW-0539">Nucleus</keyword>
<keyword evidence="2" id="KW-0805">Transcription regulation</keyword>
<dbReference type="PANTHER" id="PTHR31069:SF31">
    <property type="entry name" value="MONODICTYPHENONE CLUSTER TRANSCRIPTION FACTOR-RELATED"/>
    <property type="match status" value="1"/>
</dbReference>
<dbReference type="PANTHER" id="PTHR31069">
    <property type="entry name" value="OLEATE-ACTIVATED TRANSCRIPTION FACTOR 1-RELATED"/>
    <property type="match status" value="1"/>
</dbReference>
<dbReference type="CDD" id="cd00067">
    <property type="entry name" value="GAL4"/>
    <property type="match status" value="1"/>
</dbReference>
<comment type="caution">
    <text evidence="8">The sequence shown here is derived from an EMBL/GenBank/DDBJ whole genome shotgun (WGS) entry which is preliminary data.</text>
</comment>
<dbReference type="Pfam" id="PF00172">
    <property type="entry name" value="Zn_clus"/>
    <property type="match status" value="1"/>
</dbReference>
<dbReference type="GO" id="GO:0005634">
    <property type="term" value="C:nucleus"/>
    <property type="evidence" value="ECO:0007669"/>
    <property type="project" value="InterPro"/>
</dbReference>
<keyword evidence="3" id="KW-0238">DNA-binding</keyword>
<evidence type="ECO:0000256" key="1">
    <source>
        <dbReference type="ARBA" id="ARBA00022723"/>
    </source>
</evidence>
<protein>
    <submittedName>
        <fullName evidence="8">C6 transcription factor (AflR)</fullName>
    </submittedName>
</protein>
<dbReference type="Proteomes" id="UP000078397">
    <property type="component" value="Unassembled WGS sequence"/>
</dbReference>
<dbReference type="STRING" id="1380566.A0A179F6K9"/>
<dbReference type="GO" id="GO:0003677">
    <property type="term" value="F:DNA binding"/>
    <property type="evidence" value="ECO:0007669"/>
    <property type="project" value="UniProtKB-KW"/>
</dbReference>
<evidence type="ECO:0000256" key="5">
    <source>
        <dbReference type="ARBA" id="ARBA00023242"/>
    </source>
</evidence>
<dbReference type="Pfam" id="PF08493">
    <property type="entry name" value="AflR"/>
    <property type="match status" value="1"/>
</dbReference>
<evidence type="ECO:0000256" key="6">
    <source>
        <dbReference type="SAM" id="MobiDB-lite"/>
    </source>
</evidence>
<evidence type="ECO:0000256" key="2">
    <source>
        <dbReference type="ARBA" id="ARBA00023015"/>
    </source>
</evidence>
<evidence type="ECO:0000313" key="9">
    <source>
        <dbReference type="Proteomes" id="UP000078397"/>
    </source>
</evidence>
<dbReference type="RefSeq" id="XP_018138617.1">
    <property type="nucleotide sequence ID" value="XM_018285805.1"/>
</dbReference>
<evidence type="ECO:0000256" key="3">
    <source>
        <dbReference type="ARBA" id="ARBA00023125"/>
    </source>
</evidence>
<keyword evidence="1" id="KW-0479">Metal-binding</keyword>
<keyword evidence="9" id="KW-1185">Reference proteome</keyword>
<keyword evidence="4" id="KW-0804">Transcription</keyword>
<dbReference type="SMART" id="SM00066">
    <property type="entry name" value="GAL4"/>
    <property type="match status" value="1"/>
</dbReference>
<proteinExistence type="predicted"/>
<evidence type="ECO:0000313" key="8">
    <source>
        <dbReference type="EMBL" id="OAQ60739.1"/>
    </source>
</evidence>
<organism evidence="8 9">
    <name type="scientific">Pochonia chlamydosporia 170</name>
    <dbReference type="NCBI Taxonomy" id="1380566"/>
    <lineage>
        <taxon>Eukaryota</taxon>
        <taxon>Fungi</taxon>
        <taxon>Dikarya</taxon>
        <taxon>Ascomycota</taxon>
        <taxon>Pezizomycotina</taxon>
        <taxon>Sordariomycetes</taxon>
        <taxon>Hypocreomycetidae</taxon>
        <taxon>Hypocreales</taxon>
        <taxon>Clavicipitaceae</taxon>
        <taxon>Pochonia</taxon>
    </lineage>
</organism>
<dbReference type="KEGG" id="pchm:VFPPC_06837"/>
<dbReference type="PRINTS" id="PR00755">
    <property type="entry name" value="AFLATOXINBRP"/>
</dbReference>